<dbReference type="AlphaFoldDB" id="C0NKT4"/>
<sequence>MQHISYAISGYVCVVMAKFNYGLLDQGAGPKSLSFHFPWGQCVLLESTQRNDIFCHLEQPKNRSSRSLERPFTIFRVQPQRGVLEDMSGLLHRARRRPFLIYWWQILRRVSENPLTPLPLHPILIFYFFWLKVFRDPEPRISSLTTILTLSATTILIADAQVPLLPDVIGCAKEKPVKPASHCAVDDSEGSRLVWLGVEWWADVSNVLSQAGMDITYVLRVWKAIFNDGRP</sequence>
<accession>C0NKT4</accession>
<dbReference type="GeneID" id="69036780"/>
<dbReference type="HOGENOM" id="CLU_1250362_0_0_1"/>
<organism evidence="1 2">
    <name type="scientific">Ajellomyces capsulatus (strain G186AR / H82 / ATCC MYA-2454 / RMSCC 2432)</name>
    <name type="common">Darling's disease fungus</name>
    <name type="synonym">Histoplasma capsulatum</name>
    <dbReference type="NCBI Taxonomy" id="447093"/>
    <lineage>
        <taxon>Eukaryota</taxon>
        <taxon>Fungi</taxon>
        <taxon>Dikarya</taxon>
        <taxon>Ascomycota</taxon>
        <taxon>Pezizomycotina</taxon>
        <taxon>Eurotiomycetes</taxon>
        <taxon>Eurotiomycetidae</taxon>
        <taxon>Onygenales</taxon>
        <taxon>Ajellomycetaceae</taxon>
        <taxon>Histoplasma</taxon>
    </lineage>
</organism>
<dbReference type="InParanoid" id="C0NKT4"/>
<name>C0NKT4_AJECG</name>
<reference evidence="1" key="1">
    <citation type="submission" date="2009-02" db="EMBL/GenBank/DDBJ databases">
        <title>The Genome Sequence of Ajellomyces capsulatus strain G186AR.</title>
        <authorList>
            <consortium name="The Broad Institute Genome Sequencing Platform"/>
            <person name="Champion M."/>
            <person name="Cuomo C."/>
            <person name="Ma L.-J."/>
            <person name="Henn M.R."/>
            <person name="Sil A."/>
            <person name="Goldman B."/>
            <person name="Young S.K."/>
            <person name="Kodira C.D."/>
            <person name="Zeng Q."/>
            <person name="Koehrsen M."/>
            <person name="Alvarado L."/>
            <person name="Berlin A."/>
            <person name="Borenstein D."/>
            <person name="Chen Z."/>
            <person name="Engels R."/>
            <person name="Freedman E."/>
            <person name="Gellesch M."/>
            <person name="Goldberg J."/>
            <person name="Griggs A."/>
            <person name="Gujja S."/>
            <person name="Heiman D."/>
            <person name="Hepburn T."/>
            <person name="Howarth C."/>
            <person name="Jen D."/>
            <person name="Larson L."/>
            <person name="Lewis B."/>
            <person name="Mehta T."/>
            <person name="Park D."/>
            <person name="Pearson M."/>
            <person name="Roberts A."/>
            <person name="Saif S."/>
            <person name="Shea T."/>
            <person name="Shenoy N."/>
            <person name="Sisk P."/>
            <person name="Stolte C."/>
            <person name="Sykes S."/>
            <person name="Walk T."/>
            <person name="White J."/>
            <person name="Yandava C."/>
            <person name="Klein B."/>
            <person name="McEwen J.G."/>
            <person name="Puccia R."/>
            <person name="Goldman G.H."/>
            <person name="Felipe M.S."/>
            <person name="Nino-Vega G."/>
            <person name="San-Blas G."/>
            <person name="Taylor J."/>
            <person name="Mendoza L."/>
            <person name="Galagan J."/>
            <person name="Nusbaum C."/>
            <person name="Birren B."/>
        </authorList>
    </citation>
    <scope>NUCLEOTIDE SEQUENCE</scope>
    <source>
        <strain evidence="1">G186AR</strain>
    </source>
</reference>
<proteinExistence type="predicted"/>
<dbReference type="Proteomes" id="UP000001631">
    <property type="component" value="Unassembled WGS sequence"/>
</dbReference>
<evidence type="ECO:0000313" key="1">
    <source>
        <dbReference type="EMBL" id="EEH08475.1"/>
    </source>
</evidence>
<keyword evidence="2" id="KW-1185">Reference proteome</keyword>
<dbReference type="RefSeq" id="XP_045288956.1">
    <property type="nucleotide sequence ID" value="XM_045430813.1"/>
</dbReference>
<gene>
    <name evidence="1" type="ORF">HCBG_03764</name>
</gene>
<protein>
    <submittedName>
        <fullName evidence="1">Uncharacterized protein</fullName>
    </submittedName>
</protein>
<dbReference type="EMBL" id="GG663366">
    <property type="protein sequence ID" value="EEH08475.1"/>
    <property type="molecule type" value="Genomic_DNA"/>
</dbReference>
<evidence type="ECO:0000313" key="2">
    <source>
        <dbReference type="Proteomes" id="UP000001631"/>
    </source>
</evidence>